<organism evidence="2 3">
    <name type="scientific">Campylobacter concisus</name>
    <dbReference type="NCBI Taxonomy" id="199"/>
    <lineage>
        <taxon>Bacteria</taxon>
        <taxon>Pseudomonadati</taxon>
        <taxon>Campylobacterota</taxon>
        <taxon>Epsilonproteobacteria</taxon>
        <taxon>Campylobacterales</taxon>
        <taxon>Campylobacteraceae</taxon>
        <taxon>Campylobacter</taxon>
    </lineage>
</organism>
<evidence type="ECO:0000313" key="2">
    <source>
        <dbReference type="EMBL" id="MBS5830720.1"/>
    </source>
</evidence>
<evidence type="ECO:0000256" key="1">
    <source>
        <dbReference type="SAM" id="Phobius"/>
    </source>
</evidence>
<dbReference type="Proteomes" id="UP000824019">
    <property type="component" value="Unassembled WGS sequence"/>
</dbReference>
<proteinExistence type="predicted"/>
<feature type="transmembrane region" description="Helical" evidence="1">
    <location>
        <begin position="83"/>
        <end position="101"/>
    </location>
</feature>
<comment type="caution">
    <text evidence="2">The sequence shown here is derived from an EMBL/GenBank/DDBJ whole genome shotgun (WGS) entry which is preliminary data.</text>
</comment>
<feature type="transmembrane region" description="Helical" evidence="1">
    <location>
        <begin position="113"/>
        <end position="136"/>
    </location>
</feature>
<keyword evidence="1" id="KW-0472">Membrane</keyword>
<feature type="transmembrane region" description="Helical" evidence="1">
    <location>
        <begin position="44"/>
        <end position="71"/>
    </location>
</feature>
<reference evidence="2" key="1">
    <citation type="submission" date="2021-02" db="EMBL/GenBank/DDBJ databases">
        <title>Infant gut strain persistence is associated with maternal origin, phylogeny, and functional potential including surface adhesion and iron acquisition.</title>
        <authorList>
            <person name="Lou Y.C."/>
        </authorList>
    </citation>
    <scope>NUCLEOTIDE SEQUENCE</scope>
    <source>
        <strain evidence="2">L3_101_000G1_dasL3_101_000G1_concoct_7_sub</strain>
    </source>
</reference>
<accession>A0A9E1F338</accession>
<evidence type="ECO:0000313" key="3">
    <source>
        <dbReference type="Proteomes" id="UP000824019"/>
    </source>
</evidence>
<dbReference type="AlphaFoldDB" id="A0A9E1F338"/>
<sequence>ISFVFSLFNLDSATNKLRRPAIANTILGVSTIIAQIALLKFSDYGVYGIVIVAAIFYSIRILGFDLINAALNLEVKLTTFYGVYFKNLAVFALCVLVMFACKDFVSLDNWLKFAIFAAIYASAAYVLGYFLFFNAYERGIVWRKILKKFKRS</sequence>
<dbReference type="EMBL" id="JAHAKR010000407">
    <property type="protein sequence ID" value="MBS5830720.1"/>
    <property type="molecule type" value="Genomic_DNA"/>
</dbReference>
<protein>
    <submittedName>
        <fullName evidence="2">Polysaccharide biosynthesis protein</fullName>
    </submittedName>
</protein>
<keyword evidence="1" id="KW-1133">Transmembrane helix</keyword>
<feature type="non-terminal residue" evidence="2">
    <location>
        <position position="1"/>
    </location>
</feature>
<keyword evidence="1" id="KW-0812">Transmembrane</keyword>
<name>A0A9E1F338_9BACT</name>
<gene>
    <name evidence="2" type="ORF">KIC69_07825</name>
</gene>
<feature type="transmembrane region" description="Helical" evidence="1">
    <location>
        <begin position="21"/>
        <end position="38"/>
    </location>
</feature>